<dbReference type="Pfam" id="PF00027">
    <property type="entry name" value="cNMP_binding"/>
    <property type="match status" value="1"/>
</dbReference>
<dbReference type="KEGG" id="est:DN752_04195"/>
<dbReference type="InterPro" id="IPR000595">
    <property type="entry name" value="cNMP-bd_dom"/>
</dbReference>
<sequence>MESINKFHEFLKSNAEFTDLDWEESHPFFNHRYLKKNEVWVENNKTCRHMAYIKKGLLRSSYFDSNGNEITSCFCVSNSMASSFKSFIAQTPSNIQIQAIEASELFIIDYDSLQKLYKLKPIWERIVRVQIEKEYISLWNYAHSLNSQQAQERYLNLLESQPEIVNKAPVQHIASYLGIKRETLSRIRKNLAQLPDLNPTGF</sequence>
<evidence type="ECO:0000313" key="2">
    <source>
        <dbReference type="EMBL" id="AWW29407.1"/>
    </source>
</evidence>
<protein>
    <submittedName>
        <fullName evidence="2">Crp/Fnr family transcriptional regulator</fullName>
    </submittedName>
</protein>
<dbReference type="EMBL" id="CP030041">
    <property type="protein sequence ID" value="AWW29407.1"/>
    <property type="molecule type" value="Genomic_DNA"/>
</dbReference>
<gene>
    <name evidence="2" type="ORF">DN752_04195</name>
</gene>
<keyword evidence="3" id="KW-1185">Reference proteome</keyword>
<dbReference type="SUPFAM" id="SSF51206">
    <property type="entry name" value="cAMP-binding domain-like"/>
    <property type="match status" value="1"/>
</dbReference>
<organism evidence="2 3">
    <name type="scientific">Echinicola strongylocentroti</name>
    <dbReference type="NCBI Taxonomy" id="1795355"/>
    <lineage>
        <taxon>Bacteria</taxon>
        <taxon>Pseudomonadati</taxon>
        <taxon>Bacteroidota</taxon>
        <taxon>Cytophagia</taxon>
        <taxon>Cytophagales</taxon>
        <taxon>Cyclobacteriaceae</taxon>
        <taxon>Echinicola</taxon>
    </lineage>
</organism>
<dbReference type="InterPro" id="IPR018490">
    <property type="entry name" value="cNMP-bd_dom_sf"/>
</dbReference>
<evidence type="ECO:0000259" key="1">
    <source>
        <dbReference type="Pfam" id="PF00027"/>
    </source>
</evidence>
<dbReference type="InterPro" id="IPR014710">
    <property type="entry name" value="RmlC-like_jellyroll"/>
</dbReference>
<dbReference type="AlphaFoldDB" id="A0A2Z4IFE3"/>
<feature type="domain" description="Cyclic nucleotide-binding" evidence="1">
    <location>
        <begin position="32"/>
        <end position="117"/>
    </location>
</feature>
<evidence type="ECO:0000313" key="3">
    <source>
        <dbReference type="Proteomes" id="UP000248688"/>
    </source>
</evidence>
<reference evidence="2 3" key="1">
    <citation type="submission" date="2018-06" db="EMBL/GenBank/DDBJ databases">
        <title>Echinicola strongylocentroti sp. nov., isolated from a sea urchin Strongylocentrotus intermedius.</title>
        <authorList>
            <person name="Bae S.S."/>
        </authorList>
    </citation>
    <scope>NUCLEOTIDE SEQUENCE [LARGE SCALE GENOMIC DNA]</scope>
    <source>
        <strain evidence="2 3">MEBiC08714</strain>
    </source>
</reference>
<dbReference type="Gene3D" id="2.60.120.10">
    <property type="entry name" value="Jelly Rolls"/>
    <property type="match status" value="1"/>
</dbReference>
<name>A0A2Z4IFE3_9BACT</name>
<dbReference type="RefSeq" id="WP_112782822.1">
    <property type="nucleotide sequence ID" value="NZ_CP030041.1"/>
</dbReference>
<proteinExistence type="predicted"/>
<dbReference type="OrthoDB" id="663011at2"/>
<dbReference type="Proteomes" id="UP000248688">
    <property type="component" value="Chromosome"/>
</dbReference>
<accession>A0A2Z4IFE3</accession>